<protein>
    <submittedName>
        <fullName evidence="3">Acyl-CoA thioester hydrolase</fullName>
    </submittedName>
</protein>
<evidence type="ECO:0000259" key="2">
    <source>
        <dbReference type="PROSITE" id="PS51770"/>
    </source>
</evidence>
<dbReference type="GO" id="GO:0052816">
    <property type="term" value="F:long-chain fatty acyl-CoA hydrolase activity"/>
    <property type="evidence" value="ECO:0007669"/>
    <property type="project" value="TreeGrafter"/>
</dbReference>
<dbReference type="GO" id="GO:0005829">
    <property type="term" value="C:cytosol"/>
    <property type="evidence" value="ECO:0007669"/>
    <property type="project" value="TreeGrafter"/>
</dbReference>
<feature type="domain" description="HotDog ACOT-type" evidence="2">
    <location>
        <begin position="5"/>
        <end position="117"/>
    </location>
</feature>
<dbReference type="AlphaFoldDB" id="U3A5V6"/>
<sequence>MATVSETFIENRNRVQPNHANNYDAVHGGNVMKWMDEVGAMSAMRHAGESCLTASIDRMNFIRPVAVGDVVVIRSYVYEVGSTSLKVRLQAFGEDPRTGEREKTTESYFVYVAVDEENRPTDVPALDVETERDEELRAAALKHEDGR</sequence>
<dbReference type="InterPro" id="IPR029069">
    <property type="entry name" value="HotDog_dom_sf"/>
</dbReference>
<dbReference type="PROSITE" id="PS51770">
    <property type="entry name" value="HOTDOG_ACOT"/>
    <property type="match status" value="1"/>
</dbReference>
<dbReference type="EMBL" id="BATA01000045">
    <property type="protein sequence ID" value="GAD53044.1"/>
    <property type="molecule type" value="Genomic_DNA"/>
</dbReference>
<dbReference type="Proteomes" id="UP000016986">
    <property type="component" value="Unassembled WGS sequence"/>
</dbReference>
<comment type="caution">
    <text evidence="3">The sequence shown here is derived from an EMBL/GenBank/DDBJ whole genome shotgun (WGS) entry which is preliminary data.</text>
</comment>
<proteinExistence type="predicted"/>
<dbReference type="InterPro" id="IPR040170">
    <property type="entry name" value="Cytosol_ACT"/>
</dbReference>
<dbReference type="CDD" id="cd03442">
    <property type="entry name" value="BFIT_BACH"/>
    <property type="match status" value="1"/>
</dbReference>
<evidence type="ECO:0000256" key="1">
    <source>
        <dbReference type="ARBA" id="ARBA00022801"/>
    </source>
</evidence>
<organism evidence="3 4">
    <name type="scientific">Halarchaeum acidiphilum MH1-52-1</name>
    <dbReference type="NCBI Taxonomy" id="1261545"/>
    <lineage>
        <taxon>Archaea</taxon>
        <taxon>Methanobacteriati</taxon>
        <taxon>Methanobacteriota</taxon>
        <taxon>Stenosarchaea group</taxon>
        <taxon>Halobacteria</taxon>
        <taxon>Halobacteriales</taxon>
        <taxon>Halobacteriaceae</taxon>
    </lineage>
</organism>
<dbReference type="InterPro" id="IPR033120">
    <property type="entry name" value="HOTDOG_ACOT"/>
</dbReference>
<reference evidence="3 4" key="1">
    <citation type="submission" date="2013-09" db="EMBL/GenBank/DDBJ databases">
        <title>Whole genome sequencing of Halarchaeum acidiphilum strain MH1-52-1.</title>
        <authorList>
            <person name="Shimane Y."/>
            <person name="Minegishi H."/>
            <person name="Nishi S."/>
            <person name="Echigo A."/>
            <person name="Shuto A."/>
            <person name="Konishi M."/>
            <person name="Ito T."/>
            <person name="Ohkuma M."/>
            <person name="Ohta Y."/>
            <person name="Nagano Y."/>
            <person name="Tsubouchi T."/>
            <person name="Mori K."/>
            <person name="Usui K."/>
            <person name="Kamekura M."/>
            <person name="Usami R."/>
            <person name="Takaki Y."/>
            <person name="Hatada Y."/>
        </authorList>
    </citation>
    <scope>NUCLEOTIDE SEQUENCE [LARGE SCALE GENOMIC DNA]</scope>
    <source>
        <strain evidence="3 4">JCM 16109</strain>
    </source>
</reference>
<dbReference type="Gene3D" id="3.10.129.10">
    <property type="entry name" value="Hotdog Thioesterase"/>
    <property type="match status" value="1"/>
</dbReference>
<dbReference type="SUPFAM" id="SSF54637">
    <property type="entry name" value="Thioesterase/thiol ester dehydrase-isomerase"/>
    <property type="match status" value="1"/>
</dbReference>
<dbReference type="PANTHER" id="PTHR11049:SF24">
    <property type="entry name" value="CYTOSOLIC ACYL COENZYME A THIOESTER HYDROLASE"/>
    <property type="match status" value="1"/>
</dbReference>
<accession>U3A5V6</accession>
<dbReference type="RefSeq" id="WP_020222806.1">
    <property type="nucleotide sequence ID" value="NZ_BANO01000367.1"/>
</dbReference>
<evidence type="ECO:0000313" key="4">
    <source>
        <dbReference type="Proteomes" id="UP000016986"/>
    </source>
</evidence>
<dbReference type="InterPro" id="IPR006683">
    <property type="entry name" value="Thioestr_dom"/>
</dbReference>
<dbReference type="PANTHER" id="PTHR11049">
    <property type="entry name" value="ACYL COENZYME A THIOESTER HYDROLASE"/>
    <property type="match status" value="1"/>
</dbReference>
<dbReference type="eggNOG" id="arCOG00773">
    <property type="taxonomic scope" value="Archaea"/>
</dbReference>
<keyword evidence="1 3" id="KW-0378">Hydrolase</keyword>
<dbReference type="OrthoDB" id="15030at2157"/>
<dbReference type="GO" id="GO:0009062">
    <property type="term" value="P:fatty acid catabolic process"/>
    <property type="evidence" value="ECO:0007669"/>
    <property type="project" value="TreeGrafter"/>
</dbReference>
<name>U3A5V6_9EURY</name>
<keyword evidence="4" id="KW-1185">Reference proteome</keyword>
<evidence type="ECO:0000313" key="3">
    <source>
        <dbReference type="EMBL" id="GAD53044.1"/>
    </source>
</evidence>
<dbReference type="GO" id="GO:0006637">
    <property type="term" value="P:acyl-CoA metabolic process"/>
    <property type="evidence" value="ECO:0007669"/>
    <property type="project" value="TreeGrafter"/>
</dbReference>
<dbReference type="Pfam" id="PF03061">
    <property type="entry name" value="4HBT"/>
    <property type="match status" value="1"/>
</dbReference>
<gene>
    <name evidence="3" type="ORF">MBEHAL_1804</name>
</gene>